<dbReference type="InterPro" id="IPR001041">
    <property type="entry name" value="2Fe-2S_ferredoxin-type"/>
</dbReference>
<accession>A0A1I1I0E2</accession>
<dbReference type="Gene3D" id="3.10.20.30">
    <property type="match status" value="1"/>
</dbReference>
<organism evidence="2 3">
    <name type="scientific">Flexibacter flexilis DSM 6793</name>
    <dbReference type="NCBI Taxonomy" id="927664"/>
    <lineage>
        <taxon>Bacteria</taxon>
        <taxon>Pseudomonadati</taxon>
        <taxon>Bacteroidota</taxon>
        <taxon>Cytophagia</taxon>
        <taxon>Cytophagales</taxon>
        <taxon>Flexibacteraceae</taxon>
        <taxon>Flexibacter</taxon>
    </lineage>
</organism>
<dbReference type="PROSITE" id="PS51085">
    <property type="entry name" value="2FE2S_FER_2"/>
    <property type="match status" value="1"/>
</dbReference>
<evidence type="ECO:0000259" key="1">
    <source>
        <dbReference type="PROSITE" id="PS51085"/>
    </source>
</evidence>
<dbReference type="RefSeq" id="WP_091510858.1">
    <property type="nucleotide sequence ID" value="NZ_FOLE01000004.1"/>
</dbReference>
<dbReference type="OrthoDB" id="9799640at2"/>
<dbReference type="GO" id="GO:0051536">
    <property type="term" value="F:iron-sulfur cluster binding"/>
    <property type="evidence" value="ECO:0007669"/>
    <property type="project" value="InterPro"/>
</dbReference>
<proteinExistence type="predicted"/>
<keyword evidence="3" id="KW-1185">Reference proteome</keyword>
<evidence type="ECO:0000313" key="3">
    <source>
        <dbReference type="Proteomes" id="UP000199514"/>
    </source>
</evidence>
<reference evidence="2 3" key="1">
    <citation type="submission" date="2016-10" db="EMBL/GenBank/DDBJ databases">
        <authorList>
            <person name="de Groot N.N."/>
        </authorList>
    </citation>
    <scope>NUCLEOTIDE SEQUENCE [LARGE SCALE GENOMIC DNA]</scope>
    <source>
        <strain evidence="2 3">DSM 6793</strain>
    </source>
</reference>
<dbReference type="EMBL" id="FOLE01000004">
    <property type="protein sequence ID" value="SFC29787.1"/>
    <property type="molecule type" value="Genomic_DNA"/>
</dbReference>
<dbReference type="InterPro" id="IPR012675">
    <property type="entry name" value="Beta-grasp_dom_sf"/>
</dbReference>
<dbReference type="SUPFAM" id="SSF54292">
    <property type="entry name" value="2Fe-2S ferredoxin-like"/>
    <property type="match status" value="1"/>
</dbReference>
<protein>
    <submittedName>
        <fullName evidence="2">Ferredoxin, 2Fe-2S</fullName>
    </submittedName>
</protein>
<sequence length="112" mass="12673">MPKVVIKNLKHKEFTFENSQHTILQGLQAAGQDFMFACGGKGRCTTCRVRVLEGAELLSELTAAEYKFATQGRLQPDERLTCQAQIITNHTTQHLVLYVPKPCQLPHLEYNE</sequence>
<gene>
    <name evidence="2" type="ORF">SAMN05421780_104162</name>
</gene>
<name>A0A1I1I0E2_9BACT</name>
<feature type="domain" description="2Fe-2S ferredoxin-type" evidence="1">
    <location>
        <begin position="2"/>
        <end position="103"/>
    </location>
</feature>
<dbReference type="Pfam" id="PF00111">
    <property type="entry name" value="Fer2"/>
    <property type="match status" value="1"/>
</dbReference>
<dbReference type="CDD" id="cd00207">
    <property type="entry name" value="fer2"/>
    <property type="match status" value="1"/>
</dbReference>
<dbReference type="AlphaFoldDB" id="A0A1I1I0E2"/>
<dbReference type="InterPro" id="IPR036010">
    <property type="entry name" value="2Fe-2S_ferredoxin-like_sf"/>
</dbReference>
<evidence type="ECO:0000313" key="2">
    <source>
        <dbReference type="EMBL" id="SFC29787.1"/>
    </source>
</evidence>
<dbReference type="STRING" id="927664.SAMN05421780_104162"/>
<dbReference type="Proteomes" id="UP000199514">
    <property type="component" value="Unassembled WGS sequence"/>
</dbReference>